<feature type="compositionally biased region" description="Gly residues" evidence="3">
    <location>
        <begin position="194"/>
        <end position="208"/>
    </location>
</feature>
<dbReference type="GO" id="GO:0008083">
    <property type="term" value="F:growth factor activity"/>
    <property type="evidence" value="ECO:0007669"/>
    <property type="project" value="InterPro"/>
</dbReference>
<dbReference type="InterPro" id="IPR008996">
    <property type="entry name" value="IL1/FGF"/>
</dbReference>
<dbReference type="Gene3D" id="2.80.10.50">
    <property type="match status" value="1"/>
</dbReference>
<dbReference type="PANTHER" id="PTHR11486">
    <property type="entry name" value="FIBROBLAST GROWTH FACTOR"/>
    <property type="match status" value="1"/>
</dbReference>
<reference evidence="5" key="1">
    <citation type="submission" date="2025-08" db="UniProtKB">
        <authorList>
            <consortium name="RefSeq"/>
        </authorList>
    </citation>
    <scope>IDENTIFICATION</scope>
    <source>
        <tissue evidence="5">Sperm</tissue>
    </source>
</reference>
<evidence type="ECO:0000313" key="5">
    <source>
        <dbReference type="RefSeq" id="XP_032808385.1"/>
    </source>
</evidence>
<comment type="similarity">
    <text evidence="1 2">Belongs to the heparin-binding growth factors family.</text>
</comment>
<keyword evidence="2" id="KW-0732">Signal</keyword>
<dbReference type="InterPro" id="IPR002209">
    <property type="entry name" value="Fibroblast_GF_fam"/>
</dbReference>
<evidence type="ECO:0000313" key="4">
    <source>
        <dbReference type="Proteomes" id="UP001318040"/>
    </source>
</evidence>
<dbReference type="SUPFAM" id="SSF50353">
    <property type="entry name" value="Cytokine"/>
    <property type="match status" value="1"/>
</dbReference>
<sequence>MARLLQLCSRLLTLYLQVQLVAPTPSPDFGRHVQKEAQHTDEASRRHVRTYQLYSRTSGKHVQVLGRHIAARGDDGDPHAMLQAETDSFGGNIRLRGVETGHYICMNKRGKLVGKLNGRNRDCVFIEIYLENNYTALQSAKHREWYMAFNRHGRAKNGTRTMRGQQEVHFIKRLTRGRSLEPVTPIFWVVRPGSGPGGGGGGNGGPGRGGRRSRRTRQSRHGAQRRG</sequence>
<evidence type="ECO:0000256" key="3">
    <source>
        <dbReference type="SAM" id="MobiDB-lite"/>
    </source>
</evidence>
<organism evidence="4 5">
    <name type="scientific">Petromyzon marinus</name>
    <name type="common">Sea lamprey</name>
    <dbReference type="NCBI Taxonomy" id="7757"/>
    <lineage>
        <taxon>Eukaryota</taxon>
        <taxon>Metazoa</taxon>
        <taxon>Chordata</taxon>
        <taxon>Craniata</taxon>
        <taxon>Vertebrata</taxon>
        <taxon>Cyclostomata</taxon>
        <taxon>Hyperoartia</taxon>
        <taxon>Petromyzontiformes</taxon>
        <taxon>Petromyzontidae</taxon>
        <taxon>Petromyzon</taxon>
    </lineage>
</organism>
<dbReference type="KEGG" id="pmrn:116941408"/>
<evidence type="ECO:0000256" key="2">
    <source>
        <dbReference type="RuleBase" id="RU049442"/>
    </source>
</evidence>
<dbReference type="Proteomes" id="UP001318040">
    <property type="component" value="Chromosome 11"/>
</dbReference>
<feature type="region of interest" description="Disordered" evidence="3">
    <location>
        <begin position="190"/>
        <end position="227"/>
    </location>
</feature>
<protein>
    <recommendedName>
        <fullName evidence="2">Fibroblast growth factor</fullName>
        <shortName evidence="2">FGF</shortName>
    </recommendedName>
</protein>
<dbReference type="SMART" id="SM00442">
    <property type="entry name" value="FGF"/>
    <property type="match status" value="1"/>
</dbReference>
<name>A0AAJ7WSJ3_PETMA</name>
<proteinExistence type="inferred from homology"/>
<feature type="chain" id="PRO_5042316252" description="Fibroblast growth factor" evidence="2">
    <location>
        <begin position="24"/>
        <end position="227"/>
    </location>
</feature>
<dbReference type="PROSITE" id="PS00247">
    <property type="entry name" value="HBGF_FGF"/>
    <property type="match status" value="1"/>
</dbReference>
<dbReference type="AlphaFoldDB" id="A0AAJ7WSJ3"/>
<dbReference type="PRINTS" id="PR00262">
    <property type="entry name" value="IL1HBGF"/>
</dbReference>
<evidence type="ECO:0000256" key="1">
    <source>
        <dbReference type="ARBA" id="ARBA00007936"/>
    </source>
</evidence>
<gene>
    <name evidence="5" type="primary">LOC116941408</name>
</gene>
<accession>A0AAJ7WSJ3</accession>
<feature type="signal peptide" evidence="2">
    <location>
        <begin position="1"/>
        <end position="23"/>
    </location>
</feature>
<keyword evidence="4" id="KW-1185">Reference proteome</keyword>
<dbReference type="RefSeq" id="XP_032808385.1">
    <property type="nucleotide sequence ID" value="XM_032952494.1"/>
</dbReference>
<dbReference type="Pfam" id="PF00167">
    <property type="entry name" value="FGF"/>
    <property type="match status" value="1"/>
</dbReference>
<feature type="compositionally biased region" description="Basic residues" evidence="3">
    <location>
        <begin position="209"/>
        <end position="227"/>
    </location>
</feature>
<dbReference type="GeneID" id="116941408"/>